<accession>A0A090W5H1</accession>
<sequence>MAILLPRIKEYETQSGKQIQLKWFFLKTNFNINTKVE</sequence>
<dbReference type="EMBL" id="BBNS01000021">
    <property type="protein sequence ID" value="GAL72186.1"/>
    <property type="molecule type" value="Genomic_DNA"/>
</dbReference>
<evidence type="ECO:0000313" key="2">
    <source>
        <dbReference type="Proteomes" id="UP000029646"/>
    </source>
</evidence>
<dbReference type="Proteomes" id="UP000029646">
    <property type="component" value="Unassembled WGS sequence"/>
</dbReference>
<proteinExistence type="predicted"/>
<evidence type="ECO:0000313" key="1">
    <source>
        <dbReference type="EMBL" id="GAL72186.1"/>
    </source>
</evidence>
<reference evidence="1 2" key="1">
    <citation type="journal article" date="2014" name="Genome Announc.">
        <title>Draft Genome Sequence of Marine Flavobacterium Jejuia pallidilutea Strain 11shimoA1 and Pigmentation Mutants.</title>
        <authorList>
            <person name="Takatani N."/>
            <person name="Nakanishi M."/>
            <person name="Meirelles P."/>
            <person name="Mino S."/>
            <person name="Suda W."/>
            <person name="Oshima K."/>
            <person name="Hattori M."/>
            <person name="Ohkuma M."/>
            <person name="Hosokawa M."/>
            <person name="Miyashita K."/>
            <person name="Thompson F.L."/>
            <person name="Niwa A."/>
            <person name="Sawabe T."/>
            <person name="Sawabe T."/>
        </authorList>
    </citation>
    <scope>NUCLEOTIDE SEQUENCE [LARGE SCALE GENOMIC DNA]</scope>
    <source>
        <strain evidence="2">JCM19302</strain>
    </source>
</reference>
<organism evidence="1 2">
    <name type="scientific">Jejuia pallidilutea</name>
    <dbReference type="NCBI Taxonomy" id="504487"/>
    <lineage>
        <taxon>Bacteria</taxon>
        <taxon>Pseudomonadati</taxon>
        <taxon>Bacteroidota</taxon>
        <taxon>Flavobacteriia</taxon>
        <taxon>Flavobacteriales</taxon>
        <taxon>Flavobacteriaceae</taxon>
        <taxon>Jejuia</taxon>
    </lineage>
</organism>
<name>A0A090W5H1_9FLAO</name>
<protein>
    <submittedName>
        <fullName evidence="1">Uncharacterized protein</fullName>
    </submittedName>
</protein>
<dbReference type="AlphaFoldDB" id="A0A090W5H1"/>
<gene>
    <name evidence="1" type="ORF">JCM19302_2103</name>
</gene>
<comment type="caution">
    <text evidence="1">The sequence shown here is derived from an EMBL/GenBank/DDBJ whole genome shotgun (WGS) entry which is preliminary data.</text>
</comment>